<evidence type="ECO:0000313" key="2">
    <source>
        <dbReference type="EMBL" id="BAT31163.1"/>
    </source>
</evidence>
<dbReference type="CDD" id="cd01948">
    <property type="entry name" value="EAL"/>
    <property type="match status" value="1"/>
</dbReference>
<proteinExistence type="predicted"/>
<dbReference type="RefSeq" id="WP_007065701.1">
    <property type="nucleotide sequence ID" value="NZ_BBWO01000017.1"/>
</dbReference>
<evidence type="ECO:0000259" key="1">
    <source>
        <dbReference type="PROSITE" id="PS50883"/>
    </source>
</evidence>
<dbReference type="InterPro" id="IPR029016">
    <property type="entry name" value="GAF-like_dom_sf"/>
</dbReference>
<dbReference type="InterPro" id="IPR003018">
    <property type="entry name" value="GAF"/>
</dbReference>
<accession>A0A0P0Z9U5</accession>
<dbReference type="InterPro" id="IPR050706">
    <property type="entry name" value="Cyclic-di-GMP_PDE-like"/>
</dbReference>
<dbReference type="GO" id="GO:0071111">
    <property type="term" value="F:cyclic-guanylate-specific phosphodiesterase activity"/>
    <property type="evidence" value="ECO:0007669"/>
    <property type="project" value="InterPro"/>
</dbReference>
<dbReference type="SMART" id="SM00052">
    <property type="entry name" value="EAL"/>
    <property type="match status" value="1"/>
</dbReference>
<dbReference type="Gene3D" id="3.30.450.40">
    <property type="match status" value="1"/>
</dbReference>
<dbReference type="SMART" id="SM00065">
    <property type="entry name" value="GAF"/>
    <property type="match status" value="1"/>
</dbReference>
<sequence>MTNSLPDATSLGDLSIDKALCSVRTYLGMDVAYLSEFIGDRTVFRNVDAPGLENLIKPGDSQDLDAVYCRHILEGRLPKLMPNTADEPIAVGMPITTAVPIGSHMSIPVRLPDGELYGMFCCLSAQPNPSLNERDLTLMQMFADLAAERVADHVKREREQSAIRQRIAKTLDDGGFDLVYQPIVDLAKNAVAGFECLSRFSAEPYRPPNIWFDEARLVGMNEDLELAAIRRALKALPAMPDDVYLSINASPDIITGGNLAAVLLKSGPAQLKRIVLEVTEHHVVPDYDLLHETLDPIRSGGVRLAVDDAGAGYSSLSHILQLRPDIIKLDMKLVRDIDTDTSRRSLAAAIAHFAREIGVMVVAEGIETAAEEATLRTLGIDKGQGYRLGRPQALESTLALFPHHIRRIA</sequence>
<dbReference type="PANTHER" id="PTHR33121">
    <property type="entry name" value="CYCLIC DI-GMP PHOSPHODIESTERASE PDEF"/>
    <property type="match status" value="1"/>
</dbReference>
<dbReference type="Pfam" id="PF00563">
    <property type="entry name" value="EAL"/>
    <property type="match status" value="1"/>
</dbReference>
<dbReference type="PANTHER" id="PTHR33121:SF76">
    <property type="entry name" value="SIGNALING PROTEIN"/>
    <property type="match status" value="1"/>
</dbReference>
<dbReference type="SUPFAM" id="SSF141868">
    <property type="entry name" value="EAL domain-like"/>
    <property type="match status" value="1"/>
</dbReference>
<dbReference type="EMBL" id="LC066397">
    <property type="protein sequence ID" value="BAT31163.1"/>
    <property type="molecule type" value="Genomic_DNA"/>
</dbReference>
<dbReference type="SUPFAM" id="SSF55781">
    <property type="entry name" value="GAF domain-like"/>
    <property type="match status" value="1"/>
</dbReference>
<dbReference type="Pfam" id="PF01590">
    <property type="entry name" value="GAF"/>
    <property type="match status" value="1"/>
</dbReference>
<organism evidence="2">
    <name type="scientific">Fulvimarina pelagi</name>
    <dbReference type="NCBI Taxonomy" id="217511"/>
    <lineage>
        <taxon>Bacteria</taxon>
        <taxon>Pseudomonadati</taxon>
        <taxon>Pseudomonadota</taxon>
        <taxon>Alphaproteobacteria</taxon>
        <taxon>Hyphomicrobiales</taxon>
        <taxon>Aurantimonadaceae</taxon>
        <taxon>Fulvimarina</taxon>
    </lineage>
</organism>
<dbReference type="InterPro" id="IPR035919">
    <property type="entry name" value="EAL_sf"/>
</dbReference>
<dbReference type="InterPro" id="IPR001633">
    <property type="entry name" value="EAL_dom"/>
</dbReference>
<dbReference type="OrthoDB" id="9814202at2"/>
<reference evidence="2" key="1">
    <citation type="journal article" date="2015" name="Proc. Natl. Acad. Sci. U.S.A.">
        <title>Bacterial clade with the ribosomal RNA operon on a small plasmid rather than the chromosome.</title>
        <authorList>
            <person name="Anda M."/>
            <person name="Ohtsubo Y."/>
            <person name="Okubo T."/>
            <person name="Sugawara M."/>
            <person name="Nagata Y."/>
            <person name="Tsuda M."/>
            <person name="Minamisawa K."/>
            <person name="Mitsui H."/>
        </authorList>
    </citation>
    <scope>NUCLEOTIDE SEQUENCE</scope>
    <source>
        <strain evidence="2">DSM 15513</strain>
    </source>
</reference>
<dbReference type="PROSITE" id="PS50883">
    <property type="entry name" value="EAL"/>
    <property type="match status" value="1"/>
</dbReference>
<dbReference type="AlphaFoldDB" id="A0A0P0Z9U5"/>
<feature type="domain" description="EAL" evidence="1">
    <location>
        <begin position="160"/>
        <end position="405"/>
    </location>
</feature>
<name>A0A0P0Z9U5_9HYPH</name>
<dbReference type="Gene3D" id="3.20.20.450">
    <property type="entry name" value="EAL domain"/>
    <property type="match status" value="1"/>
</dbReference>
<protein>
    <submittedName>
        <fullName evidence="2">Putative diguanylate phosphodiesterase with GAF sensor</fullName>
    </submittedName>
</protein>